<dbReference type="SUPFAM" id="SSF52540">
    <property type="entry name" value="P-loop containing nucleoside triphosphate hydrolases"/>
    <property type="match status" value="1"/>
</dbReference>
<dbReference type="EMBL" id="LSRX01000471">
    <property type="protein sequence ID" value="OLP96333.1"/>
    <property type="molecule type" value="Genomic_DNA"/>
</dbReference>
<feature type="domain" description="Dynamin-type G" evidence="4">
    <location>
        <begin position="536"/>
        <end position="824"/>
    </location>
</feature>
<dbReference type="Pfam" id="PF01344">
    <property type="entry name" value="Kelch_1"/>
    <property type="match status" value="1"/>
</dbReference>
<dbReference type="InterPro" id="IPR015915">
    <property type="entry name" value="Kelch-typ_b-propeller"/>
</dbReference>
<dbReference type="InterPro" id="IPR045063">
    <property type="entry name" value="Dynamin_N"/>
</dbReference>
<dbReference type="GO" id="GO:0034976">
    <property type="term" value="P:response to endoplasmic reticulum stress"/>
    <property type="evidence" value="ECO:0007669"/>
    <property type="project" value="InterPro"/>
</dbReference>
<dbReference type="SUPFAM" id="SSF57850">
    <property type="entry name" value="RING/U-box"/>
    <property type="match status" value="2"/>
</dbReference>
<dbReference type="PRINTS" id="PR00195">
    <property type="entry name" value="DYNAMIN"/>
</dbReference>
<dbReference type="InterPro" id="IPR001401">
    <property type="entry name" value="Dynamin_GTPase"/>
</dbReference>
<feature type="compositionally biased region" description="Basic residues" evidence="2">
    <location>
        <begin position="38"/>
        <end position="48"/>
    </location>
</feature>
<accession>A0A1Q9DME8</accession>
<evidence type="ECO:0000313" key="6">
    <source>
        <dbReference type="Proteomes" id="UP000186817"/>
    </source>
</evidence>
<dbReference type="Gene3D" id="3.40.50.300">
    <property type="entry name" value="P-loop containing nucleotide triphosphate hydrolases"/>
    <property type="match status" value="1"/>
</dbReference>
<comment type="caution">
    <text evidence="5">The sequence shown here is derived from an EMBL/GenBank/DDBJ whole genome shotgun (WGS) entry which is preliminary data.</text>
</comment>
<dbReference type="InterPro" id="IPR044832">
    <property type="entry name" value="NRP-like"/>
</dbReference>
<feature type="region of interest" description="Disordered" evidence="2">
    <location>
        <begin position="1"/>
        <end position="48"/>
    </location>
</feature>
<dbReference type="PANTHER" id="PTHR46034">
    <property type="match status" value="1"/>
</dbReference>
<organism evidence="5 6">
    <name type="scientific">Symbiodinium microadriaticum</name>
    <name type="common">Dinoflagellate</name>
    <name type="synonym">Zooxanthella microadriatica</name>
    <dbReference type="NCBI Taxonomy" id="2951"/>
    <lineage>
        <taxon>Eukaryota</taxon>
        <taxon>Sar</taxon>
        <taxon>Alveolata</taxon>
        <taxon>Dinophyceae</taxon>
        <taxon>Suessiales</taxon>
        <taxon>Symbiodiniaceae</taxon>
        <taxon>Symbiodinium</taxon>
    </lineage>
</organism>
<feature type="domain" description="U-box" evidence="3">
    <location>
        <begin position="57"/>
        <end position="137"/>
    </location>
</feature>
<keyword evidence="1" id="KW-0175">Coiled coil</keyword>
<dbReference type="InterPro" id="IPR013083">
    <property type="entry name" value="Znf_RING/FYVE/PHD"/>
</dbReference>
<evidence type="ECO:0000259" key="3">
    <source>
        <dbReference type="PROSITE" id="PS51698"/>
    </source>
</evidence>
<keyword evidence="6" id="KW-1185">Reference proteome</keyword>
<dbReference type="OrthoDB" id="415706at2759"/>
<dbReference type="Pfam" id="PF04564">
    <property type="entry name" value="U-box"/>
    <property type="match status" value="2"/>
</dbReference>
<evidence type="ECO:0000256" key="1">
    <source>
        <dbReference type="SAM" id="Coils"/>
    </source>
</evidence>
<feature type="coiled-coil region" evidence="1">
    <location>
        <begin position="120"/>
        <end position="154"/>
    </location>
</feature>
<dbReference type="Gene3D" id="3.30.40.10">
    <property type="entry name" value="Zinc/RING finger domain, C3HC4 (zinc finger)"/>
    <property type="match status" value="2"/>
</dbReference>
<sequence length="1433" mass="160734">MDVMPGNRGSGYQPADAAGHFVSQPQGLSGLGPFGEARRRRRREPKFHPRRLAAAMEIPSSFKCKLSSELMKDPVIVDAEEPEGCNTYERVEIERWLEMNAERRDPYTNIRLRSNDLRENADLRKDIRDWSAQNAEYVRRMAELERQVRDAQLALETRNYVPKGFVCGLSKQVMRRPVRAKDGNVYEKKALEEYIRLSETSGELLSPVTQKPMERGYSHEAELEEEIRRFLEENFPAKESAWKQMKTPREAPAQWPALMSTTHITPRTFAKQAAMTEAAFHGSVSSEEGPEVKTVVSFPGQYQEDWTCLVRRSVKRSAFEAEDPGQPCAHYLSGSTACVFLPKTSKLYGDHAPNDDGTSSSCWCQDLYDKQQPFGCRWFEEWRLRVETAVERKHTLVVVYKAGQRGVGREGLAWPPQIECSAARRGDAGLGVSQRGEVAWLLRNGLAFEEEDILEYRRRLAADIKLELKELQSRSPLPSLRDMQPHFVAHLEMELDGLRDRLGESDLDDQGSLHRLNVLFSALDDLNDVLVATLGSWRAPFLVVFGAKSVGKSSLLQRLSLLPFFPTDRSRCTRMPVRLEIRRTATPHPATIQVWNVREQKWEGPARSISLEVSERQIRAEMNKLVEETSQGSEFCLDKEIHIRAGSTTLPPMNLVDLPGLVQADADLAAQTKQLLERYTQGSQDQDIFLAVVTAQIQPANWAVMQLIKDKRLEERTIGVMTKFDKIDEEEREALLPVLQQEPVKGLVPLSRHGFVAVANVTKKRDAGESFTEWMARRAQLEKDKFAIDFEMKPFLETQKASIGAVVHNISRAYSWHVAQNWLPLTAKRLLAVWTGCCEELVEMGLPFTSGQLEGAALEKFKAAASHELQCRFCFVVERTHELFWSTAAKPVKDHLKQQLEAVEKQQVKLLELPMFLETACKDILSKLPLEPFAPGLLEEALTALGPREEDFFRLERLPHLIEEVKKKLQETQPRLDVKMAREGVAEVLKSVFIEHRHLTMQVDQKGMVKVSFDSETLATRCLGAVAGAFQGFGSEKQFENDVILPALEATQTVPEACLDRRRQVFARMEKCAEALEKLVKTRTSLAESLDVSGKALEPRSKVLQHWLQGEAVPSACEIVSGDSPEDQSFNSAACNFITSVLKDIRLQQRQQQEEAAKLAAMAPVEFETAACPPLQHPARAAAAAALDGKIYVIGGEQTRRTVQILDVSNKTWSQGTDLRCERRYAAAAVIGNSIYVTGGWDASNSSLSSMECWPRRQYLKSVQRFDPATERWEQLPPLRERKNGLAAAVLGGKIFAVGGYNGGSSALSSVEVFDPADGGWSPGPSLRRARADHAAAQVAGRLYVLGGGNGRDTHNSTEIFEESAGSWAEGPALKHPRWQSAAAVWDGVFYVLGSNHWQSSEIMRSVEVLPNAEMRMRIFMRRALAGLDGVPT</sequence>
<protein>
    <submittedName>
        <fullName evidence="5">Kelch-like protein 3</fullName>
    </submittedName>
</protein>
<dbReference type="SUPFAM" id="SSF117281">
    <property type="entry name" value="Kelch motif"/>
    <property type="match status" value="1"/>
</dbReference>
<dbReference type="InterPro" id="IPR003613">
    <property type="entry name" value="Ubox_domain"/>
</dbReference>
<dbReference type="Pfam" id="PF00350">
    <property type="entry name" value="Dynamin_N"/>
    <property type="match status" value="1"/>
</dbReference>
<dbReference type="Gene3D" id="2.120.10.80">
    <property type="entry name" value="Kelch-type beta propeller"/>
    <property type="match status" value="1"/>
</dbReference>
<evidence type="ECO:0000313" key="5">
    <source>
        <dbReference type="EMBL" id="OLP96333.1"/>
    </source>
</evidence>
<evidence type="ECO:0000259" key="4">
    <source>
        <dbReference type="PROSITE" id="PS51718"/>
    </source>
</evidence>
<dbReference type="SMART" id="SM00612">
    <property type="entry name" value="Kelch"/>
    <property type="match status" value="4"/>
</dbReference>
<name>A0A1Q9DME8_SYMMI</name>
<dbReference type="InterPro" id="IPR030381">
    <property type="entry name" value="G_DYNAMIN_dom"/>
</dbReference>
<dbReference type="GO" id="GO:0004842">
    <property type="term" value="F:ubiquitin-protein transferase activity"/>
    <property type="evidence" value="ECO:0007669"/>
    <property type="project" value="InterPro"/>
</dbReference>
<dbReference type="GO" id="GO:0005525">
    <property type="term" value="F:GTP binding"/>
    <property type="evidence" value="ECO:0007669"/>
    <property type="project" value="InterPro"/>
</dbReference>
<dbReference type="InterPro" id="IPR022812">
    <property type="entry name" value="Dynamin"/>
</dbReference>
<dbReference type="PROSITE" id="PS51698">
    <property type="entry name" value="U_BOX"/>
    <property type="match status" value="1"/>
</dbReference>
<dbReference type="SMART" id="SM00504">
    <property type="entry name" value="Ubox"/>
    <property type="match status" value="2"/>
</dbReference>
<dbReference type="Pfam" id="PF24681">
    <property type="entry name" value="Kelch_KLHDC2_KLHL20_DRC7"/>
    <property type="match status" value="1"/>
</dbReference>
<dbReference type="SMART" id="SM00053">
    <property type="entry name" value="DYNc"/>
    <property type="match status" value="1"/>
</dbReference>
<dbReference type="PANTHER" id="PTHR46034:SF7">
    <property type="entry name" value="INFLUENZA VIRUS NS1A-BINDING PROTEIN"/>
    <property type="match status" value="1"/>
</dbReference>
<dbReference type="InterPro" id="IPR006652">
    <property type="entry name" value="Kelch_1"/>
</dbReference>
<proteinExistence type="predicted"/>
<dbReference type="GO" id="GO:0016567">
    <property type="term" value="P:protein ubiquitination"/>
    <property type="evidence" value="ECO:0007669"/>
    <property type="project" value="InterPro"/>
</dbReference>
<gene>
    <name evidence="5" type="primary">klhl3</name>
    <name evidence="5" type="ORF">AK812_SmicGene21446</name>
</gene>
<reference evidence="5 6" key="1">
    <citation type="submission" date="2016-02" db="EMBL/GenBank/DDBJ databases">
        <title>Genome analysis of coral dinoflagellate symbionts highlights evolutionary adaptations to a symbiotic lifestyle.</title>
        <authorList>
            <person name="Aranda M."/>
            <person name="Li Y."/>
            <person name="Liew Y.J."/>
            <person name="Baumgarten S."/>
            <person name="Simakov O."/>
            <person name="Wilson M."/>
            <person name="Piel J."/>
            <person name="Ashoor H."/>
            <person name="Bougouffa S."/>
            <person name="Bajic V.B."/>
            <person name="Ryu T."/>
            <person name="Ravasi T."/>
            <person name="Bayer T."/>
            <person name="Micklem G."/>
            <person name="Kim H."/>
            <person name="Bhak J."/>
            <person name="Lajeunesse T.C."/>
            <person name="Voolstra C.R."/>
        </authorList>
    </citation>
    <scope>NUCLEOTIDE SEQUENCE [LARGE SCALE GENOMIC DNA]</scope>
    <source>
        <strain evidence="5 6">CCMP2467</strain>
    </source>
</reference>
<dbReference type="InterPro" id="IPR027417">
    <property type="entry name" value="P-loop_NTPase"/>
</dbReference>
<dbReference type="PROSITE" id="PS51718">
    <property type="entry name" value="G_DYNAMIN_2"/>
    <property type="match status" value="1"/>
</dbReference>
<dbReference type="Proteomes" id="UP000186817">
    <property type="component" value="Unassembled WGS sequence"/>
</dbReference>
<dbReference type="GO" id="GO:0003924">
    <property type="term" value="F:GTPase activity"/>
    <property type="evidence" value="ECO:0007669"/>
    <property type="project" value="InterPro"/>
</dbReference>
<evidence type="ECO:0000256" key="2">
    <source>
        <dbReference type="SAM" id="MobiDB-lite"/>
    </source>
</evidence>